<dbReference type="Pfam" id="PF13230">
    <property type="entry name" value="GATase_4"/>
    <property type="match status" value="1"/>
</dbReference>
<keyword evidence="1 3" id="KW-0315">Glutamine amidotransferase</keyword>
<evidence type="ECO:0000256" key="1">
    <source>
        <dbReference type="ARBA" id="ARBA00022962"/>
    </source>
</evidence>
<name>A0A545U5S0_9GAMM</name>
<organism evidence="3 4">
    <name type="scientific">Exilibacterium tricleocarpae</name>
    <dbReference type="NCBI Taxonomy" id="2591008"/>
    <lineage>
        <taxon>Bacteria</taxon>
        <taxon>Pseudomonadati</taxon>
        <taxon>Pseudomonadota</taxon>
        <taxon>Gammaproteobacteria</taxon>
        <taxon>Cellvibrionales</taxon>
        <taxon>Cellvibrionaceae</taxon>
        <taxon>Exilibacterium</taxon>
    </lineage>
</organism>
<keyword evidence="3" id="KW-0808">Transferase</keyword>
<protein>
    <submittedName>
        <fullName evidence="3">Class II glutamine amidotransferase</fullName>
    </submittedName>
</protein>
<evidence type="ECO:0000259" key="2">
    <source>
        <dbReference type="PROSITE" id="PS51278"/>
    </source>
</evidence>
<dbReference type="InterPro" id="IPR029055">
    <property type="entry name" value="Ntn_hydrolases_N"/>
</dbReference>
<keyword evidence="4" id="KW-1185">Reference proteome</keyword>
<dbReference type="AlphaFoldDB" id="A0A545U5S0"/>
<dbReference type="GO" id="GO:0016740">
    <property type="term" value="F:transferase activity"/>
    <property type="evidence" value="ECO:0007669"/>
    <property type="project" value="UniProtKB-KW"/>
</dbReference>
<dbReference type="OrthoDB" id="321954at2"/>
<dbReference type="PROSITE" id="PS51278">
    <property type="entry name" value="GATASE_TYPE_2"/>
    <property type="match status" value="1"/>
</dbReference>
<sequence>MCELLGMSANVPTDICFSWAGMMNRGGATGPHKDGWGIAFYEGRGIREFRDPAPSYTSEIARFVRNYPIKSETVISHIRQANVGNICLENTHPFIRELHGSYWCYAHNGQLQNFTELPLGQFRPVGTTDSEHAFCWLLQQIAGEVPTTASSAELGAVLHRCCRTLSDYGVFNMLLSNAQTLFVYCSTKLHWITRRAPFGKAQLQDNELTVNFAEHTTPTDVVSVIATEPLTTNETWTALAPGELIAFAAGEVVGRWPATRD</sequence>
<dbReference type="PANTHER" id="PTHR42824">
    <property type="entry name" value="GLUTAMINE AMIDOTRANSFERASE"/>
    <property type="match status" value="1"/>
</dbReference>
<reference evidence="3 4" key="1">
    <citation type="submission" date="2019-06" db="EMBL/GenBank/DDBJ databases">
        <title>Whole genome sequence for Cellvibrionaceae sp. R142.</title>
        <authorList>
            <person name="Wang G."/>
        </authorList>
    </citation>
    <scope>NUCLEOTIDE SEQUENCE [LARGE SCALE GENOMIC DNA]</scope>
    <source>
        <strain evidence="3 4">R142</strain>
    </source>
</reference>
<proteinExistence type="predicted"/>
<dbReference type="PANTHER" id="PTHR42824:SF1">
    <property type="entry name" value="GLUTAMINE AMIDOTRANSFERASE YAFJ-RELATED"/>
    <property type="match status" value="1"/>
</dbReference>
<dbReference type="CDD" id="cd01908">
    <property type="entry name" value="YafJ"/>
    <property type="match status" value="1"/>
</dbReference>
<comment type="caution">
    <text evidence="3">The sequence shown here is derived from an EMBL/GenBank/DDBJ whole genome shotgun (WGS) entry which is preliminary data.</text>
</comment>
<dbReference type="SUPFAM" id="SSF56235">
    <property type="entry name" value="N-terminal nucleophile aminohydrolases (Ntn hydrolases)"/>
    <property type="match status" value="1"/>
</dbReference>
<evidence type="ECO:0000313" key="4">
    <source>
        <dbReference type="Proteomes" id="UP000319732"/>
    </source>
</evidence>
<dbReference type="InterPro" id="IPR026869">
    <property type="entry name" value="EgtC-like"/>
</dbReference>
<accession>A0A545U5S0</accession>
<feature type="domain" description="Glutamine amidotransferase type-2" evidence="2">
    <location>
        <begin position="2"/>
        <end position="250"/>
    </location>
</feature>
<dbReference type="Gene3D" id="3.60.20.10">
    <property type="entry name" value="Glutamine Phosphoribosylpyrophosphate, subunit 1, domain 1"/>
    <property type="match status" value="1"/>
</dbReference>
<evidence type="ECO:0000313" key="3">
    <source>
        <dbReference type="EMBL" id="TQV84812.1"/>
    </source>
</evidence>
<dbReference type="Proteomes" id="UP000319732">
    <property type="component" value="Unassembled WGS sequence"/>
</dbReference>
<dbReference type="InterPro" id="IPR017932">
    <property type="entry name" value="GATase_2_dom"/>
</dbReference>
<dbReference type="EMBL" id="VHSG01000005">
    <property type="protein sequence ID" value="TQV84812.1"/>
    <property type="molecule type" value="Genomic_DNA"/>
</dbReference>
<gene>
    <name evidence="3" type="ORF">FKG94_04665</name>
</gene>
<dbReference type="RefSeq" id="WP_142903018.1">
    <property type="nucleotide sequence ID" value="NZ_ML660088.1"/>
</dbReference>